<name>A0A0M6XSK2_9RHOB</name>
<evidence type="ECO:0000256" key="5">
    <source>
        <dbReference type="ARBA" id="ARBA00023136"/>
    </source>
</evidence>
<dbReference type="STRING" id="282197.SAMN04488517_10729"/>
<keyword evidence="2 6" id="KW-1003">Cell membrane</keyword>
<feature type="transmembrane region" description="Helical" evidence="6">
    <location>
        <begin position="161"/>
        <end position="183"/>
    </location>
</feature>
<dbReference type="InterPro" id="IPR015414">
    <property type="entry name" value="TMEM64"/>
</dbReference>
<dbReference type="EMBL" id="CXPG01000017">
    <property type="protein sequence ID" value="CTQ33024.1"/>
    <property type="molecule type" value="Genomic_DNA"/>
</dbReference>
<feature type="domain" description="VTT" evidence="7">
    <location>
        <begin position="68"/>
        <end position="184"/>
    </location>
</feature>
<feature type="transmembrane region" description="Helical" evidence="6">
    <location>
        <begin position="53"/>
        <end position="84"/>
    </location>
</feature>
<dbReference type="PANTHER" id="PTHR12677:SF59">
    <property type="entry name" value="GOLGI APPARATUS MEMBRANE PROTEIN TVP38-RELATED"/>
    <property type="match status" value="1"/>
</dbReference>
<proteinExistence type="inferred from homology"/>
<comment type="subcellular location">
    <subcellularLocation>
        <location evidence="1 6">Cell membrane</location>
        <topology evidence="1 6">Multi-pass membrane protein</topology>
    </subcellularLocation>
</comment>
<evidence type="ECO:0000259" key="7">
    <source>
        <dbReference type="Pfam" id="PF09335"/>
    </source>
</evidence>
<reference evidence="8 9" key="1">
    <citation type="submission" date="2015-07" db="EMBL/GenBank/DDBJ databases">
        <authorList>
            <person name="Noorani M."/>
        </authorList>
    </citation>
    <scope>NUCLEOTIDE SEQUENCE [LARGE SCALE GENOMIC DNA]</scope>
    <source>
        <strain evidence="8 9">CECT 5088</strain>
    </source>
</reference>
<dbReference type="PANTHER" id="PTHR12677">
    <property type="entry name" value="GOLGI APPARATUS MEMBRANE PROTEIN TVP38-RELATED"/>
    <property type="match status" value="1"/>
</dbReference>
<keyword evidence="5 6" id="KW-0472">Membrane</keyword>
<dbReference type="Pfam" id="PF09335">
    <property type="entry name" value="VTT_dom"/>
    <property type="match status" value="1"/>
</dbReference>
<evidence type="ECO:0000256" key="2">
    <source>
        <dbReference type="ARBA" id="ARBA00022475"/>
    </source>
</evidence>
<feature type="transmembrane region" description="Helical" evidence="6">
    <location>
        <begin position="195"/>
        <end position="216"/>
    </location>
</feature>
<sequence length="236" mass="25584">MTSTAPPDSIRTWHLWLWPLLLVAIAFAMWLLPWGDWVPMLRDWVDSHGPLGVVVFLVAYVVVVILPLPAAAMSVVGGLAFGWWGFPLSMLGSILGAVPPYLVGRYWLRDPMMRRMAGPRMHAADRAIGQNAMVFVGLLRLTPILPFTAQNWLLGLTSVRLAPYVVASTLGLAPGTLAMVWIGEMGGLATVGTSRVQLALAGFGLLGFGLLVLWLARFATTELRRAGFHGAAVTDK</sequence>
<gene>
    <name evidence="8" type="primary">ydjZ_2</name>
    <name evidence="8" type="ORF">JAN5088_01800</name>
</gene>
<feature type="transmembrane region" description="Helical" evidence="6">
    <location>
        <begin position="15"/>
        <end position="32"/>
    </location>
</feature>
<keyword evidence="9" id="KW-1185">Reference proteome</keyword>
<evidence type="ECO:0000313" key="9">
    <source>
        <dbReference type="Proteomes" id="UP000048908"/>
    </source>
</evidence>
<feature type="transmembrane region" description="Helical" evidence="6">
    <location>
        <begin position="90"/>
        <end position="108"/>
    </location>
</feature>
<comment type="similarity">
    <text evidence="6">Belongs to the TVP38/TMEM64 family.</text>
</comment>
<accession>A0A0M6XSK2</accession>
<protein>
    <recommendedName>
        <fullName evidence="6">TVP38/TMEM64 family membrane protein</fullName>
    </recommendedName>
</protein>
<evidence type="ECO:0000313" key="8">
    <source>
        <dbReference type="EMBL" id="CTQ33024.1"/>
    </source>
</evidence>
<dbReference type="InterPro" id="IPR032816">
    <property type="entry name" value="VTT_dom"/>
</dbReference>
<dbReference type="AlphaFoldDB" id="A0A0M6XSK2"/>
<evidence type="ECO:0000256" key="1">
    <source>
        <dbReference type="ARBA" id="ARBA00004651"/>
    </source>
</evidence>
<dbReference type="RefSeq" id="WP_074962651.1">
    <property type="nucleotide sequence ID" value="NZ_CXPG01000017.1"/>
</dbReference>
<keyword evidence="3 6" id="KW-0812">Transmembrane</keyword>
<feature type="transmembrane region" description="Helical" evidence="6">
    <location>
        <begin position="128"/>
        <end position="149"/>
    </location>
</feature>
<dbReference type="Proteomes" id="UP000048908">
    <property type="component" value="Unassembled WGS sequence"/>
</dbReference>
<evidence type="ECO:0000256" key="4">
    <source>
        <dbReference type="ARBA" id="ARBA00022989"/>
    </source>
</evidence>
<organism evidence="8 9">
    <name type="scientific">Jannaschia rubra</name>
    <dbReference type="NCBI Taxonomy" id="282197"/>
    <lineage>
        <taxon>Bacteria</taxon>
        <taxon>Pseudomonadati</taxon>
        <taxon>Pseudomonadota</taxon>
        <taxon>Alphaproteobacteria</taxon>
        <taxon>Rhodobacterales</taxon>
        <taxon>Roseobacteraceae</taxon>
        <taxon>Jannaschia</taxon>
    </lineage>
</organism>
<evidence type="ECO:0000256" key="3">
    <source>
        <dbReference type="ARBA" id="ARBA00022692"/>
    </source>
</evidence>
<keyword evidence="4 6" id="KW-1133">Transmembrane helix</keyword>
<dbReference type="OrthoDB" id="9779114at2"/>
<dbReference type="GO" id="GO:0005886">
    <property type="term" value="C:plasma membrane"/>
    <property type="evidence" value="ECO:0007669"/>
    <property type="project" value="UniProtKB-SubCell"/>
</dbReference>
<evidence type="ECO:0000256" key="6">
    <source>
        <dbReference type="RuleBase" id="RU366058"/>
    </source>
</evidence>